<feature type="transmembrane region" description="Helical" evidence="1">
    <location>
        <begin position="6"/>
        <end position="25"/>
    </location>
</feature>
<evidence type="ECO:0000313" key="2">
    <source>
        <dbReference type="EMBL" id="BCK57433.1"/>
    </source>
</evidence>
<keyword evidence="1" id="KW-0472">Membrane</keyword>
<keyword evidence="1" id="KW-1133">Transmembrane helix</keyword>
<gene>
    <name evidence="2" type="ORF">NWFMUON74_52050</name>
</gene>
<protein>
    <submittedName>
        <fullName evidence="2">Uncharacterized protein</fullName>
    </submittedName>
</protein>
<keyword evidence="3" id="KW-1185">Reference proteome</keyword>
<sequence>MLYLKILAWGLVAGLVNSAAMAVLYGNPWVARIHAADQEANTAGPSAGAGSRNFGAHFLGTQLEVYVVTIGYAWLHPLLPLHGLIGALALALLFAALRTCAPVWALWLRATHSPRYLAVEVAAGVLSSVAITLTLYPLM</sequence>
<name>A0A7G1KT91_9NOCA</name>
<evidence type="ECO:0000256" key="1">
    <source>
        <dbReference type="SAM" id="Phobius"/>
    </source>
</evidence>
<feature type="transmembrane region" description="Helical" evidence="1">
    <location>
        <begin position="117"/>
        <end position="138"/>
    </location>
</feature>
<dbReference type="GeneID" id="80349644"/>
<accession>A0A7G1KT91</accession>
<dbReference type="RefSeq" id="WP_187684338.1">
    <property type="nucleotide sequence ID" value="NZ_AP023396.1"/>
</dbReference>
<dbReference type="KEGG" id="nwl:NWFMUON74_52050"/>
<dbReference type="AlphaFoldDB" id="A0A7G1KT91"/>
<organism evidence="2 3">
    <name type="scientific">Nocardia wallacei</name>
    <dbReference type="NCBI Taxonomy" id="480035"/>
    <lineage>
        <taxon>Bacteria</taxon>
        <taxon>Bacillati</taxon>
        <taxon>Actinomycetota</taxon>
        <taxon>Actinomycetes</taxon>
        <taxon>Mycobacteriales</taxon>
        <taxon>Nocardiaceae</taxon>
        <taxon>Nocardia</taxon>
    </lineage>
</organism>
<reference evidence="2 3" key="1">
    <citation type="submission" date="2020-08" db="EMBL/GenBank/DDBJ databases">
        <title>Genome Sequencing of Nocardia wallacei strain FMUON74 and assembly.</title>
        <authorList>
            <person name="Toyokawa M."/>
            <person name="Uesaka K."/>
        </authorList>
    </citation>
    <scope>NUCLEOTIDE SEQUENCE [LARGE SCALE GENOMIC DNA]</scope>
    <source>
        <strain evidence="2 3">FMUON74</strain>
    </source>
</reference>
<dbReference type="EMBL" id="AP023396">
    <property type="protein sequence ID" value="BCK57433.1"/>
    <property type="molecule type" value="Genomic_DNA"/>
</dbReference>
<keyword evidence="1" id="KW-0812">Transmembrane</keyword>
<proteinExistence type="predicted"/>
<feature type="transmembrane region" description="Helical" evidence="1">
    <location>
        <begin position="81"/>
        <end position="105"/>
    </location>
</feature>
<dbReference type="Proteomes" id="UP000516173">
    <property type="component" value="Chromosome"/>
</dbReference>
<evidence type="ECO:0000313" key="3">
    <source>
        <dbReference type="Proteomes" id="UP000516173"/>
    </source>
</evidence>